<evidence type="ECO:0000313" key="1">
    <source>
        <dbReference type="EMBL" id="KIW99356.1"/>
    </source>
</evidence>
<name>A0A0D2FB75_9EURO</name>
<reference evidence="1 2" key="1">
    <citation type="submission" date="2015-01" db="EMBL/GenBank/DDBJ databases">
        <title>The Genome Sequence of Rhinocladiella mackenzie CBS 650.93.</title>
        <authorList>
            <consortium name="The Broad Institute Genomics Platform"/>
            <person name="Cuomo C."/>
            <person name="de Hoog S."/>
            <person name="Gorbushina A."/>
            <person name="Stielow B."/>
            <person name="Teixiera M."/>
            <person name="Abouelleil A."/>
            <person name="Chapman S.B."/>
            <person name="Priest M."/>
            <person name="Young S.K."/>
            <person name="Wortman J."/>
            <person name="Nusbaum C."/>
            <person name="Birren B."/>
        </authorList>
    </citation>
    <scope>NUCLEOTIDE SEQUENCE [LARGE SCALE GENOMIC DNA]</scope>
    <source>
        <strain evidence="1 2">CBS 650.93</strain>
    </source>
</reference>
<dbReference type="GeneID" id="25299415"/>
<protein>
    <submittedName>
        <fullName evidence="1">Uncharacterized protein</fullName>
    </submittedName>
</protein>
<dbReference type="AlphaFoldDB" id="A0A0D2FB75"/>
<proteinExistence type="predicted"/>
<organism evidence="1 2">
    <name type="scientific">Rhinocladiella mackenziei CBS 650.93</name>
    <dbReference type="NCBI Taxonomy" id="1442369"/>
    <lineage>
        <taxon>Eukaryota</taxon>
        <taxon>Fungi</taxon>
        <taxon>Dikarya</taxon>
        <taxon>Ascomycota</taxon>
        <taxon>Pezizomycotina</taxon>
        <taxon>Eurotiomycetes</taxon>
        <taxon>Chaetothyriomycetidae</taxon>
        <taxon>Chaetothyriales</taxon>
        <taxon>Herpotrichiellaceae</taxon>
        <taxon>Rhinocladiella</taxon>
    </lineage>
</organism>
<dbReference type="STRING" id="1442369.A0A0D2FB75"/>
<gene>
    <name evidence="1" type="ORF">Z518_11344</name>
</gene>
<dbReference type="Proteomes" id="UP000053617">
    <property type="component" value="Unassembled WGS sequence"/>
</dbReference>
<dbReference type="RefSeq" id="XP_013266493.1">
    <property type="nucleotide sequence ID" value="XM_013411039.1"/>
</dbReference>
<dbReference type="HOGENOM" id="CLU_1115771_0_0_1"/>
<sequence length="261" mass="30585">MAQYPFSQPFFFRIEHIRHIDDPNIPPPADGPNFYWSPPQDRQHFRREQTSGWYIWDPRPFQYHPDNFQYVRRATEEEELCREAYRSCTMFWCPDRHGYLIVPIDCTTTHLSSTPHLWRRLSFGYNEGLGRDDLAVIGYHMGDYKLHLPGPDEWFEQLLPDVCMAEQTAQETEGRRCRLAGDLSILIGLIAFSALPDLDARAVDQSFRPDLTSTVFQQNTLLNSPKCKIRGMVVEIGYDRSHLNPALLRRWERGEFGEIFS</sequence>
<accession>A0A0D2FB75</accession>
<keyword evidence="2" id="KW-1185">Reference proteome</keyword>
<dbReference type="VEuPathDB" id="FungiDB:Z518_11344"/>
<dbReference type="OrthoDB" id="5243686at2759"/>
<evidence type="ECO:0000313" key="2">
    <source>
        <dbReference type="Proteomes" id="UP000053617"/>
    </source>
</evidence>
<dbReference type="EMBL" id="KN847487">
    <property type="protein sequence ID" value="KIW99356.1"/>
    <property type="molecule type" value="Genomic_DNA"/>
</dbReference>